<sequence length="162" mass="17610">MCRGEAILRTEEGEDEQRGRDQGRWHKTMSLDPIVIIAAARTPLGAFQGSLKDAIAPQLGATVMAAVLKRAKLDPALVSEVYYGLCAHRRPGSGAGATGRVGRTSAYRSGRHFLSARLQLGHIERTLIEQIASYAREAGRDIASPDESRAMLHLSRGTHHDL</sequence>
<dbReference type="Gene3D" id="3.40.47.10">
    <property type="match status" value="1"/>
</dbReference>
<dbReference type="EMBL" id="CAJQUM010000001">
    <property type="protein sequence ID" value="CAG4883702.1"/>
    <property type="molecule type" value="Genomic_DNA"/>
</dbReference>
<keyword evidence="4" id="KW-1185">Reference proteome</keyword>
<gene>
    <name evidence="3" type="ORF">GTOL_11585</name>
</gene>
<dbReference type="InterPro" id="IPR013785">
    <property type="entry name" value="Aldolase_TIM"/>
</dbReference>
<dbReference type="AlphaFoldDB" id="A0A916J338"/>
<dbReference type="Proteomes" id="UP000742786">
    <property type="component" value="Unassembled WGS sequence"/>
</dbReference>
<name>A0A916J338_9PROT</name>
<dbReference type="Pfam" id="PF00108">
    <property type="entry name" value="Thiolase_N"/>
    <property type="match status" value="1"/>
</dbReference>
<reference evidence="3" key="1">
    <citation type="submission" date="2021-04" db="EMBL/GenBank/DDBJ databases">
        <authorList>
            <person name="Hornung B."/>
        </authorList>
    </citation>
    <scope>NUCLEOTIDE SEQUENCE</scope>
    <source>
        <strain evidence="3">G5G6</strain>
    </source>
</reference>
<proteinExistence type="predicted"/>
<evidence type="ECO:0000259" key="2">
    <source>
        <dbReference type="Pfam" id="PF00108"/>
    </source>
</evidence>
<comment type="caution">
    <text evidence="3">The sequence shown here is derived from an EMBL/GenBank/DDBJ whole genome shotgun (WGS) entry which is preliminary data.</text>
</comment>
<feature type="region of interest" description="Disordered" evidence="1">
    <location>
        <begin position="1"/>
        <end position="24"/>
    </location>
</feature>
<evidence type="ECO:0000313" key="3">
    <source>
        <dbReference type="EMBL" id="CAG4883702.1"/>
    </source>
</evidence>
<dbReference type="SUPFAM" id="SSF53901">
    <property type="entry name" value="Thiolase-like"/>
    <property type="match status" value="1"/>
</dbReference>
<protein>
    <recommendedName>
        <fullName evidence="2">Thiolase N-terminal domain-containing protein</fullName>
    </recommendedName>
</protein>
<dbReference type="InterPro" id="IPR020616">
    <property type="entry name" value="Thiolase_N"/>
</dbReference>
<dbReference type="InterPro" id="IPR016039">
    <property type="entry name" value="Thiolase-like"/>
</dbReference>
<dbReference type="GO" id="GO:0016747">
    <property type="term" value="F:acyltransferase activity, transferring groups other than amino-acyl groups"/>
    <property type="evidence" value="ECO:0007669"/>
    <property type="project" value="InterPro"/>
</dbReference>
<organism evidence="3 4">
    <name type="scientific">Georgfuchsia toluolica</name>
    <dbReference type="NCBI Taxonomy" id="424218"/>
    <lineage>
        <taxon>Bacteria</taxon>
        <taxon>Pseudomonadati</taxon>
        <taxon>Pseudomonadota</taxon>
        <taxon>Betaproteobacteria</taxon>
        <taxon>Nitrosomonadales</taxon>
        <taxon>Sterolibacteriaceae</taxon>
        <taxon>Georgfuchsia</taxon>
    </lineage>
</organism>
<accession>A0A916J338</accession>
<evidence type="ECO:0000256" key="1">
    <source>
        <dbReference type="SAM" id="MobiDB-lite"/>
    </source>
</evidence>
<feature type="domain" description="Thiolase N-terminal" evidence="2">
    <location>
        <begin position="34"/>
        <end position="89"/>
    </location>
</feature>
<evidence type="ECO:0000313" key="4">
    <source>
        <dbReference type="Proteomes" id="UP000742786"/>
    </source>
</evidence>
<dbReference type="Gene3D" id="3.20.20.70">
    <property type="entry name" value="Aldolase class I"/>
    <property type="match status" value="1"/>
</dbReference>